<dbReference type="InterPro" id="IPR050646">
    <property type="entry name" value="Cas1"/>
</dbReference>
<comment type="function">
    <text evidence="10">CRISPR (clustered regularly interspaced short palindromic repeat), is an adaptive immune system that provides protection against mobile genetic elements (viruses, transposable elements and conjugative plasmids). CRISPR clusters contain spacers, sequences complementary to antecedent mobile elements, and target invading nucleic acids. CRISPR clusters are transcribed and processed into CRISPR RNA (crRNA). Acts as a dsDNA endonuclease. Involved in the integration of spacer DNA into the CRISPR cassette.</text>
</comment>
<name>A0A1J0AAK4_9CYAN</name>
<keyword evidence="12" id="KW-1185">Reference proteome</keyword>
<evidence type="ECO:0000256" key="3">
    <source>
        <dbReference type="ARBA" id="ARBA00022759"/>
    </source>
</evidence>
<dbReference type="Pfam" id="PF01867">
    <property type="entry name" value="Cas_Cas1"/>
    <property type="match status" value="1"/>
</dbReference>
<evidence type="ECO:0000256" key="8">
    <source>
        <dbReference type="ARBA" id="ARBA00023211"/>
    </source>
</evidence>
<dbReference type="InterPro" id="IPR042211">
    <property type="entry name" value="CRISPR-assoc_Cas1_N"/>
</dbReference>
<keyword evidence="5 10" id="KW-0460">Magnesium</keyword>
<dbReference type="GO" id="GO:0043571">
    <property type="term" value="P:maintenance of CRISPR repeat elements"/>
    <property type="evidence" value="ECO:0007669"/>
    <property type="project" value="UniProtKB-UniRule"/>
</dbReference>
<reference evidence="11 12" key="1">
    <citation type="submission" date="2016-10" db="EMBL/GenBank/DDBJ databases">
        <title>Description of Gloeomargarita lithophora gen. nov., sp. nov., a thylakoid-bearing basal-branching cyanobacterium with intracellular carbonates, and proposal for Gloeomargaritales ord. nov.</title>
        <authorList>
            <person name="Moreira D."/>
            <person name="Tavera R."/>
            <person name="Benzerara K."/>
            <person name="Skouri-Panet F."/>
            <person name="Couradeau E."/>
            <person name="Gerard E."/>
            <person name="Loussert C."/>
            <person name="Novelo E."/>
            <person name="Zivanovic Y."/>
            <person name="Lopez-Garcia P."/>
        </authorList>
    </citation>
    <scope>NUCLEOTIDE SEQUENCE [LARGE SCALE GENOMIC DNA]</scope>
    <source>
        <strain evidence="11 12">D10</strain>
    </source>
</reference>
<keyword evidence="3 10" id="KW-0255">Endonuclease</keyword>
<evidence type="ECO:0000256" key="2">
    <source>
        <dbReference type="ARBA" id="ARBA00022723"/>
    </source>
</evidence>
<dbReference type="GO" id="GO:0004519">
    <property type="term" value="F:endonuclease activity"/>
    <property type="evidence" value="ECO:0007669"/>
    <property type="project" value="UniProtKB-UniRule"/>
</dbReference>
<dbReference type="STRING" id="1188229.GlitD10_0623"/>
<keyword evidence="4 10" id="KW-0378">Hydrolase</keyword>
<keyword evidence="8 10" id="KW-0464">Manganese</keyword>
<dbReference type="KEGG" id="glt:GlitD10_0623"/>
<comment type="cofactor">
    <cofactor evidence="10">
        <name>Mg(2+)</name>
        <dbReference type="ChEBI" id="CHEBI:18420"/>
    </cofactor>
    <cofactor evidence="10">
        <name>Mn(2+)</name>
        <dbReference type="ChEBI" id="CHEBI:29035"/>
    </cofactor>
</comment>
<evidence type="ECO:0000313" key="11">
    <source>
        <dbReference type="EMBL" id="APB32937.1"/>
    </source>
</evidence>
<dbReference type="NCBIfam" id="TIGR00287">
    <property type="entry name" value="cas1"/>
    <property type="match status" value="1"/>
</dbReference>
<feature type="binding site" evidence="10">
    <location>
        <position position="237"/>
    </location>
    <ligand>
        <name>Mn(2+)</name>
        <dbReference type="ChEBI" id="CHEBI:29035"/>
    </ligand>
</feature>
<feature type="binding site" evidence="10">
    <location>
        <position position="222"/>
    </location>
    <ligand>
        <name>Mn(2+)</name>
        <dbReference type="ChEBI" id="CHEBI:29035"/>
    </ligand>
</feature>
<dbReference type="GO" id="GO:0051607">
    <property type="term" value="P:defense response to virus"/>
    <property type="evidence" value="ECO:0007669"/>
    <property type="project" value="UniProtKB-UniRule"/>
</dbReference>
<dbReference type="GO" id="GO:0046872">
    <property type="term" value="F:metal ion binding"/>
    <property type="evidence" value="ECO:0007669"/>
    <property type="project" value="UniProtKB-UniRule"/>
</dbReference>
<dbReference type="InterPro" id="IPR002729">
    <property type="entry name" value="CRISPR-assoc_Cas1"/>
</dbReference>
<organism evidence="11 12">
    <name type="scientific">Gloeomargarita lithophora Alchichica-D10</name>
    <dbReference type="NCBI Taxonomy" id="1188229"/>
    <lineage>
        <taxon>Bacteria</taxon>
        <taxon>Bacillati</taxon>
        <taxon>Cyanobacteriota</taxon>
        <taxon>Cyanophyceae</taxon>
        <taxon>Gloeomargaritales</taxon>
        <taxon>Gloeomargaritaceae</taxon>
        <taxon>Gloeomargarita</taxon>
    </lineage>
</organism>
<dbReference type="PANTHER" id="PTHR34353:SF2">
    <property type="entry name" value="CRISPR-ASSOCIATED ENDONUCLEASE CAS1 1"/>
    <property type="match status" value="1"/>
</dbReference>
<dbReference type="GO" id="GO:0016787">
    <property type="term" value="F:hydrolase activity"/>
    <property type="evidence" value="ECO:0007669"/>
    <property type="project" value="UniProtKB-KW"/>
</dbReference>
<protein>
    <recommendedName>
        <fullName evidence="10">CRISPR-associated endonuclease Cas1</fullName>
        <ecNumber evidence="10">3.1.-.-</ecNumber>
    </recommendedName>
</protein>
<dbReference type="Gene3D" id="3.100.10.20">
    <property type="entry name" value="CRISPR-associated endonuclease Cas1, N-terminal domain"/>
    <property type="match status" value="1"/>
</dbReference>
<evidence type="ECO:0000256" key="9">
    <source>
        <dbReference type="ARBA" id="ARBA00038592"/>
    </source>
</evidence>
<dbReference type="InterPro" id="IPR042206">
    <property type="entry name" value="CRISPR-assoc_Cas1_C"/>
</dbReference>
<comment type="subunit">
    <text evidence="9 10">Homodimer, forms a heterotetramer with a Cas2 homodimer.</text>
</comment>
<dbReference type="EMBL" id="CP017675">
    <property type="protein sequence ID" value="APB32937.1"/>
    <property type="molecule type" value="Genomic_DNA"/>
</dbReference>
<evidence type="ECO:0000256" key="6">
    <source>
        <dbReference type="ARBA" id="ARBA00023118"/>
    </source>
</evidence>
<evidence type="ECO:0000256" key="10">
    <source>
        <dbReference type="HAMAP-Rule" id="MF_01470"/>
    </source>
</evidence>
<evidence type="ECO:0000256" key="4">
    <source>
        <dbReference type="ARBA" id="ARBA00022801"/>
    </source>
</evidence>
<dbReference type="OrthoDB" id="9803119at2"/>
<evidence type="ECO:0000313" key="12">
    <source>
        <dbReference type="Proteomes" id="UP000180235"/>
    </source>
</evidence>
<dbReference type="EC" id="3.1.-.-" evidence="10"/>
<keyword evidence="2 10" id="KW-0479">Metal-binding</keyword>
<dbReference type="PANTHER" id="PTHR34353">
    <property type="entry name" value="CRISPR-ASSOCIATED ENDONUCLEASE CAS1 1"/>
    <property type="match status" value="1"/>
</dbReference>
<evidence type="ECO:0000256" key="5">
    <source>
        <dbReference type="ARBA" id="ARBA00022842"/>
    </source>
</evidence>
<sequence>MRTLYVVEQGAVLVVSAEQLHLRRGEQRRCVGQLPLLEAVMLLGMVQMTTQAVRACLRHNIPLAYLSRSGWCYGRTLPVGWGSGVCYVAQRQTALAWQVQMAAVMVRAKIRNSRTVLLRHYRRYGIIGAERVIDSLQWLAERVGRCQTLDQVRGMEGAAAAIYFPALGECLRGEGFVFVGRSRRPPANPVNALLSFGYQVLWNHVLLLVELQGLDPRVGTLHTDHHGHLGLVSDLIEEFRASLVDSLVLSLINTKEVRAERDFEYRNGGCFLNDGGKRIFLQAWIRRMETKAGQGLRWELLVQQVKQYRRAVLDMDYVYTPYQID</sequence>
<dbReference type="HAMAP" id="MF_01470">
    <property type="entry name" value="Cas1"/>
    <property type="match status" value="1"/>
</dbReference>
<dbReference type="Proteomes" id="UP000180235">
    <property type="component" value="Chromosome"/>
</dbReference>
<dbReference type="AlphaFoldDB" id="A0A1J0AAK4"/>
<feature type="binding site" evidence="10">
    <location>
        <position position="156"/>
    </location>
    <ligand>
        <name>Mn(2+)</name>
        <dbReference type="ChEBI" id="CHEBI:29035"/>
    </ligand>
</feature>
<keyword evidence="7 10" id="KW-0238">DNA-binding</keyword>
<keyword evidence="6 10" id="KW-0051">Antiviral defense</keyword>
<keyword evidence="1 10" id="KW-0540">Nuclease</keyword>
<accession>A0A1J0AAK4</accession>
<dbReference type="CDD" id="cd09634">
    <property type="entry name" value="Cas1_I-II-III"/>
    <property type="match status" value="1"/>
</dbReference>
<proteinExistence type="inferred from homology"/>
<dbReference type="Gene3D" id="1.20.120.920">
    <property type="entry name" value="CRISPR-associated endonuclease Cas1, C-terminal domain"/>
    <property type="match status" value="1"/>
</dbReference>
<gene>
    <name evidence="11" type="primary">cas1-2</name>
    <name evidence="10" type="synonym">cas1</name>
    <name evidence="11" type="ORF">GlitD10_0623</name>
</gene>
<comment type="similarity">
    <text evidence="10">Belongs to the CRISPR-associated endonuclease Cas1 family.</text>
</comment>
<evidence type="ECO:0000256" key="7">
    <source>
        <dbReference type="ARBA" id="ARBA00023125"/>
    </source>
</evidence>
<evidence type="ECO:0000256" key="1">
    <source>
        <dbReference type="ARBA" id="ARBA00022722"/>
    </source>
</evidence>
<dbReference type="RefSeq" id="WP_071453607.1">
    <property type="nucleotide sequence ID" value="NZ_CP017675.1"/>
</dbReference>
<dbReference type="GO" id="GO:0003677">
    <property type="term" value="F:DNA binding"/>
    <property type="evidence" value="ECO:0007669"/>
    <property type="project" value="UniProtKB-KW"/>
</dbReference>